<gene>
    <name evidence="1" type="ORF">ACIF0M_03095</name>
</gene>
<evidence type="ECO:0000313" key="1">
    <source>
        <dbReference type="EMBL" id="MFI7844529.1"/>
    </source>
</evidence>
<sequence>MTGLQNFGVYMNKLLKIDAFFLNEDWHMHNIAVLMNGKGDYAYCPIFDNGVGLLADTTMDYPLTGDIYTLMEKVQPKTICNAFDEQLDISESLYKMNLKFRFTKKDVTELLENAEGYSDEIRKRVETIIFAQMRKYPYLFLKT</sequence>
<dbReference type="EMBL" id="JBITRD010000002">
    <property type="protein sequence ID" value="MFI7844529.1"/>
    <property type="molecule type" value="Genomic_DNA"/>
</dbReference>
<reference evidence="1 2" key="1">
    <citation type="submission" date="2024-08" db="EMBL/GenBank/DDBJ databases">
        <authorList>
            <person name="Vancuren S.J."/>
            <person name="Allen-Vercoe E."/>
        </authorList>
    </citation>
    <scope>NUCLEOTIDE SEQUENCE [LARGE SCALE GENOMIC DNA]</scope>
    <source>
        <strain evidence="1 2">16-6-I_42_FAA</strain>
    </source>
</reference>
<evidence type="ECO:0000313" key="2">
    <source>
        <dbReference type="Proteomes" id="UP001614216"/>
    </source>
</evidence>
<protein>
    <recommendedName>
        <fullName evidence="3">HipA-like C-terminal domain-containing protein</fullName>
    </recommendedName>
</protein>
<evidence type="ECO:0008006" key="3">
    <source>
        <dbReference type="Google" id="ProtNLM"/>
    </source>
</evidence>
<dbReference type="RefSeq" id="WP_396569085.1">
    <property type="nucleotide sequence ID" value="NZ_JBITRD010000002.1"/>
</dbReference>
<dbReference type="Proteomes" id="UP001614216">
    <property type="component" value="Unassembled WGS sequence"/>
</dbReference>
<organism evidence="1 2">
    <name type="scientific">Dorea amylophila</name>
    <dbReference type="NCBI Taxonomy" id="2981789"/>
    <lineage>
        <taxon>Bacteria</taxon>
        <taxon>Bacillati</taxon>
        <taxon>Bacillota</taxon>
        <taxon>Clostridia</taxon>
        <taxon>Lachnospirales</taxon>
        <taxon>Lachnospiraceae</taxon>
        <taxon>Dorea</taxon>
    </lineage>
</organism>
<name>A0ABW8AX62_9FIRM</name>
<keyword evidence="2" id="KW-1185">Reference proteome</keyword>
<comment type="caution">
    <text evidence="1">The sequence shown here is derived from an EMBL/GenBank/DDBJ whole genome shotgun (WGS) entry which is preliminary data.</text>
</comment>
<accession>A0ABW8AX62</accession>
<proteinExistence type="predicted"/>
<dbReference type="Gene3D" id="1.10.1070.20">
    <property type="match status" value="1"/>
</dbReference>